<dbReference type="Pfam" id="PF13455">
    <property type="entry name" value="MUG113"/>
    <property type="match status" value="1"/>
</dbReference>
<dbReference type="SMART" id="SM00974">
    <property type="entry name" value="T5orf172"/>
    <property type="match status" value="1"/>
</dbReference>
<organism evidence="2 3">
    <name type="scientific">Brevundimonas goettingensis</name>
    <dbReference type="NCBI Taxonomy" id="2774190"/>
    <lineage>
        <taxon>Bacteria</taxon>
        <taxon>Pseudomonadati</taxon>
        <taxon>Pseudomonadota</taxon>
        <taxon>Alphaproteobacteria</taxon>
        <taxon>Caulobacterales</taxon>
        <taxon>Caulobacteraceae</taxon>
        <taxon>Brevundimonas</taxon>
    </lineage>
</organism>
<evidence type="ECO:0000259" key="1">
    <source>
        <dbReference type="SMART" id="SM00974"/>
    </source>
</evidence>
<proteinExistence type="predicted"/>
<feature type="domain" description="Bacteriophage T5 Orf172 DNA-binding" evidence="1">
    <location>
        <begin position="294"/>
        <end position="388"/>
    </location>
</feature>
<dbReference type="AlphaFoldDB" id="A0A975GVQ4"/>
<dbReference type="Proteomes" id="UP000663918">
    <property type="component" value="Chromosome"/>
</dbReference>
<name>A0A975GVQ4_9CAUL</name>
<accession>A0A975GVQ4</accession>
<gene>
    <name evidence="2" type="ORF">IFJ75_16805</name>
</gene>
<reference evidence="2" key="1">
    <citation type="submission" date="2020-09" db="EMBL/GenBank/DDBJ databases">
        <title>Brevundimonas sp. LVF2 isolated from a puddle in Goettingen, Germany.</title>
        <authorList>
            <person name="Friedrich I."/>
            <person name="Klassen A."/>
            <person name="Hannes N."/>
            <person name="Schneider D."/>
            <person name="Hertel R."/>
            <person name="Daniel R."/>
        </authorList>
    </citation>
    <scope>NUCLEOTIDE SEQUENCE</scope>
    <source>
        <strain evidence="2">LVF2</strain>
    </source>
</reference>
<evidence type="ECO:0000313" key="2">
    <source>
        <dbReference type="EMBL" id="QTC90864.1"/>
    </source>
</evidence>
<evidence type="ECO:0000313" key="3">
    <source>
        <dbReference type="Proteomes" id="UP000663918"/>
    </source>
</evidence>
<dbReference type="InterPro" id="IPR018306">
    <property type="entry name" value="Phage_T5_Orf172_DNA-bd"/>
</dbReference>
<dbReference type="KEGG" id="bgoe:IFJ75_16805"/>
<dbReference type="EMBL" id="CP062222">
    <property type="protein sequence ID" value="QTC90864.1"/>
    <property type="molecule type" value="Genomic_DNA"/>
</dbReference>
<protein>
    <submittedName>
        <fullName evidence="2">GIY-YIG nuclease family protein</fullName>
    </submittedName>
</protein>
<dbReference type="RefSeq" id="WP_207869648.1">
    <property type="nucleotide sequence ID" value="NZ_CP062222.1"/>
</dbReference>
<keyword evidence="3" id="KW-1185">Reference proteome</keyword>
<sequence length="408" mass="45356">MADLSLDDLRAELADFAPAETEAATHTPREERIIAGFEDIVRFFEEHGRAPLHGEDRDIFERLYAVRLDRMRGLEECRTLLAAFDKNGLLNSEAVPVEPEEMDLEALRAELAGSNDQDITKLRHVSSREERQAAEDIAGRERCEDFEVFEPLFAEVQRDLDAGVRVTRRFVRDAGFQKADIREGDFFIVGGQIAYVASVGEPIKAPNGETDARLRVIYSNGTESDLLLRSLQRALYKDDAGRRITEPDAGPLFGGVAEDTAPSAVFGSAADDGEIEDGTIYVLRSLSDQPFVAEHRQVFHKIGVTGGDVAARIAGANKSATYLLADVEVVATYKVYGIQCRKLEALIHKVFAPALFDLTIPDRFGNDVKPREWFLVPISAIDEAVERIRDGSIVEFIYDPQAGRLRRS</sequence>